<accession>A0ACB9Q9X5</accession>
<organism evidence="1 2">
    <name type="scientific">Bauhinia variegata</name>
    <name type="common">Purple orchid tree</name>
    <name type="synonym">Phanera variegata</name>
    <dbReference type="NCBI Taxonomy" id="167791"/>
    <lineage>
        <taxon>Eukaryota</taxon>
        <taxon>Viridiplantae</taxon>
        <taxon>Streptophyta</taxon>
        <taxon>Embryophyta</taxon>
        <taxon>Tracheophyta</taxon>
        <taxon>Spermatophyta</taxon>
        <taxon>Magnoliopsida</taxon>
        <taxon>eudicotyledons</taxon>
        <taxon>Gunneridae</taxon>
        <taxon>Pentapetalae</taxon>
        <taxon>rosids</taxon>
        <taxon>fabids</taxon>
        <taxon>Fabales</taxon>
        <taxon>Fabaceae</taxon>
        <taxon>Cercidoideae</taxon>
        <taxon>Cercideae</taxon>
        <taxon>Bauhiniinae</taxon>
        <taxon>Bauhinia</taxon>
    </lineage>
</organism>
<protein>
    <submittedName>
        <fullName evidence="1">Uncharacterized protein</fullName>
    </submittedName>
</protein>
<dbReference type="Proteomes" id="UP000828941">
    <property type="component" value="Chromosome 1"/>
</dbReference>
<dbReference type="EMBL" id="CM039426">
    <property type="protein sequence ID" value="KAI4357884.1"/>
    <property type="molecule type" value="Genomic_DNA"/>
</dbReference>
<sequence>MKYSCNVACEVTRLARPLQGAFREAINYFTFNGFSISKGWKCKFDPQESREFDPSRFEGNGPVPYTYVPFGGGPRMCPGKEYAREKIIVDPIPMPAKGLPSYSKLNMRVHQQFLIGIDR</sequence>
<comment type="caution">
    <text evidence="1">The sequence shown here is derived from an EMBL/GenBank/DDBJ whole genome shotgun (WGS) entry which is preliminary data.</text>
</comment>
<reference evidence="1 2" key="1">
    <citation type="journal article" date="2022" name="DNA Res.">
        <title>Chromosomal-level genome assembly of the orchid tree Bauhinia variegata (Leguminosae; Cercidoideae) supports the allotetraploid origin hypothesis of Bauhinia.</title>
        <authorList>
            <person name="Zhong Y."/>
            <person name="Chen Y."/>
            <person name="Zheng D."/>
            <person name="Pang J."/>
            <person name="Liu Y."/>
            <person name="Luo S."/>
            <person name="Meng S."/>
            <person name="Qian L."/>
            <person name="Wei D."/>
            <person name="Dai S."/>
            <person name="Zhou R."/>
        </authorList>
    </citation>
    <scope>NUCLEOTIDE SEQUENCE [LARGE SCALE GENOMIC DNA]</scope>
    <source>
        <strain evidence="1">BV-YZ2020</strain>
    </source>
</reference>
<keyword evidence="2" id="KW-1185">Reference proteome</keyword>
<evidence type="ECO:0000313" key="2">
    <source>
        <dbReference type="Proteomes" id="UP000828941"/>
    </source>
</evidence>
<evidence type="ECO:0000313" key="1">
    <source>
        <dbReference type="EMBL" id="KAI4357884.1"/>
    </source>
</evidence>
<proteinExistence type="predicted"/>
<gene>
    <name evidence="1" type="ORF">L6164_001803</name>
</gene>
<name>A0ACB9Q9X5_BAUVA</name>